<evidence type="ECO:0000256" key="1">
    <source>
        <dbReference type="ARBA" id="ARBA00004651"/>
    </source>
</evidence>
<feature type="transmembrane region" description="Helical" evidence="7">
    <location>
        <begin position="117"/>
        <end position="133"/>
    </location>
</feature>
<gene>
    <name evidence="10" type="ORF">CLV42_102169</name>
</gene>
<feature type="transmembrane region" description="Helical" evidence="7">
    <location>
        <begin position="12"/>
        <end position="34"/>
    </location>
</feature>
<feature type="domain" description="Integral membrane protein YccS N-terminal" evidence="8">
    <location>
        <begin position="70"/>
        <end position="350"/>
    </location>
</feature>
<dbReference type="RefSeq" id="WP_106600879.1">
    <property type="nucleotide sequence ID" value="NZ_PYGK01000002.1"/>
</dbReference>
<feature type="transmembrane region" description="Helical" evidence="7">
    <location>
        <begin position="139"/>
        <end position="161"/>
    </location>
</feature>
<dbReference type="InterPro" id="IPR049453">
    <property type="entry name" value="Memb_transporter_dom"/>
</dbReference>
<protein>
    <submittedName>
        <fullName evidence="10">Putative membrane protein (TIGR01666 family)</fullName>
    </submittedName>
</protein>
<dbReference type="Pfam" id="PF13515">
    <property type="entry name" value="FUSC_2"/>
    <property type="match status" value="1"/>
</dbReference>
<dbReference type="Proteomes" id="UP000240978">
    <property type="component" value="Unassembled WGS sequence"/>
</dbReference>
<keyword evidence="3 7" id="KW-0812">Transmembrane</keyword>
<comment type="caution">
    <text evidence="10">The sequence shown here is derived from an EMBL/GenBank/DDBJ whole genome shotgun (WGS) entry which is preliminary data.</text>
</comment>
<evidence type="ECO:0000313" key="10">
    <source>
        <dbReference type="EMBL" id="PSL34596.1"/>
    </source>
</evidence>
<dbReference type="InterPro" id="IPR032692">
    <property type="entry name" value="YccS_N"/>
</dbReference>
<evidence type="ECO:0000256" key="5">
    <source>
        <dbReference type="ARBA" id="ARBA00023136"/>
    </source>
</evidence>
<feature type="transmembrane region" description="Helical" evidence="7">
    <location>
        <begin position="492"/>
        <end position="511"/>
    </location>
</feature>
<organism evidence="10 11">
    <name type="scientific">Chitinophaga ginsengisoli</name>
    <dbReference type="NCBI Taxonomy" id="363837"/>
    <lineage>
        <taxon>Bacteria</taxon>
        <taxon>Pseudomonadati</taxon>
        <taxon>Bacteroidota</taxon>
        <taxon>Chitinophagia</taxon>
        <taxon>Chitinophagales</taxon>
        <taxon>Chitinophagaceae</taxon>
        <taxon>Chitinophaga</taxon>
    </lineage>
</organism>
<keyword evidence="5 7" id="KW-0472">Membrane</keyword>
<keyword evidence="4 7" id="KW-1133">Transmembrane helix</keyword>
<evidence type="ECO:0000256" key="6">
    <source>
        <dbReference type="ARBA" id="ARBA00043993"/>
    </source>
</evidence>
<sequence>MRHWVQEVRNFIYSYHFSTGLRTTISVVVPSVVFSLMGDLPMGIEISLGALATALSDVPGTALHKRNGILTAIAFIFFTAVGTSLIAPYPLLMTGWILACCFANGMLLVYGNRGGNIGIACLLVMVSILGEPAVAPAQAMVHCVLILAGSVWYGFLALLLWQIRPYLNVQQMLSECIMETARYLEERAAFYDKGADKNLDEIYKSVLAQQVVVSEKQEAVRELLLKRRSSQQGSTSINKSMVLIFLDIVDLQEQIMASQTNYEALHKDFGEMDILEKFHALILQFVSELHLIGTAVAAGQRSLPKANLRYEIEKVQHAIAEIRRTMPTFQERTRLIALTNILHNIQDMTQRIYNLHRLTRLERVKDEIIDPRIQLSSFTTRNRYDLETLMNNLTFQSHIFRHALRVSIAAVTGYLLGQVFHLDRVYWVLLTIVVILKPGFGISKTRSFQRIIGTITGALFAAGVLFLTDNATLIFILMLICILGAYSFMTQQYTLSVFFTTPFVIFLLHFLHPAHLQNAELRVLDTFIGVSIAFLASFLLWPSWEHHHLPNYMTKMAQDNARYFDQVMRLYTGKEFVMNDYKLARKDTNVSAANLMSAFQRMLSEPKSKQIHGSEVYHFVVLSHSIMSHIAALANYGLLHGVHFPKPEYKLINQYMCQHFDCISKLLEDPAYKHAPLPANIEAFETLEVELENLYQRRQEEINQGKGKTPVREEMLETKMVRDQLHAMFSLLKDMKKTIDKTIADK</sequence>
<feature type="transmembrane region" description="Helical" evidence="7">
    <location>
        <begin position="426"/>
        <end position="443"/>
    </location>
</feature>
<dbReference type="Pfam" id="PF12805">
    <property type="entry name" value="FUSC-like"/>
    <property type="match status" value="1"/>
</dbReference>
<dbReference type="PANTHER" id="PTHR30509:SF8">
    <property type="entry name" value="INNER MEMBRANE PROTEIN YCCS"/>
    <property type="match status" value="1"/>
</dbReference>
<dbReference type="PANTHER" id="PTHR30509">
    <property type="entry name" value="P-HYDROXYBENZOIC ACID EFFLUX PUMP SUBUNIT-RELATED"/>
    <property type="match status" value="1"/>
</dbReference>
<evidence type="ECO:0000259" key="8">
    <source>
        <dbReference type="Pfam" id="PF12805"/>
    </source>
</evidence>
<evidence type="ECO:0000256" key="7">
    <source>
        <dbReference type="SAM" id="Phobius"/>
    </source>
</evidence>
<evidence type="ECO:0000256" key="4">
    <source>
        <dbReference type="ARBA" id="ARBA00022989"/>
    </source>
</evidence>
<feature type="transmembrane region" description="Helical" evidence="7">
    <location>
        <begin position="455"/>
        <end position="486"/>
    </location>
</feature>
<keyword evidence="2" id="KW-1003">Cell membrane</keyword>
<evidence type="ECO:0000256" key="2">
    <source>
        <dbReference type="ARBA" id="ARBA00022475"/>
    </source>
</evidence>
<comment type="similarity">
    <text evidence="6">Belongs to the YccS/YhfK family.</text>
</comment>
<keyword evidence="11" id="KW-1185">Reference proteome</keyword>
<feature type="transmembrane region" description="Helical" evidence="7">
    <location>
        <begin position="403"/>
        <end position="420"/>
    </location>
</feature>
<dbReference type="GO" id="GO:0005886">
    <property type="term" value="C:plasma membrane"/>
    <property type="evidence" value="ECO:0007669"/>
    <property type="project" value="UniProtKB-SubCell"/>
</dbReference>
<comment type="subcellular location">
    <subcellularLocation>
        <location evidence="1">Cell membrane</location>
        <topology evidence="1">Multi-pass membrane protein</topology>
    </subcellularLocation>
</comment>
<reference evidence="10 11" key="1">
    <citation type="submission" date="2018-03" db="EMBL/GenBank/DDBJ databases">
        <title>Genomic Encyclopedia of Archaeal and Bacterial Type Strains, Phase II (KMG-II): from individual species to whole genera.</title>
        <authorList>
            <person name="Goeker M."/>
        </authorList>
    </citation>
    <scope>NUCLEOTIDE SEQUENCE [LARGE SCALE GENOMIC DNA]</scope>
    <source>
        <strain evidence="10 11">DSM 18107</strain>
    </source>
</reference>
<dbReference type="AlphaFoldDB" id="A0A2P8GKW0"/>
<evidence type="ECO:0000313" key="11">
    <source>
        <dbReference type="Proteomes" id="UP000240978"/>
    </source>
</evidence>
<accession>A0A2P8GKW0</accession>
<evidence type="ECO:0000259" key="9">
    <source>
        <dbReference type="Pfam" id="PF13515"/>
    </source>
</evidence>
<dbReference type="EMBL" id="PYGK01000002">
    <property type="protein sequence ID" value="PSL34596.1"/>
    <property type="molecule type" value="Genomic_DNA"/>
</dbReference>
<dbReference type="OrthoDB" id="8670769at2"/>
<feature type="domain" description="Integral membrane bound transporter" evidence="9">
    <location>
        <begin position="414"/>
        <end position="535"/>
    </location>
</feature>
<feature type="transmembrane region" description="Helical" evidence="7">
    <location>
        <begin position="523"/>
        <end position="544"/>
    </location>
</feature>
<feature type="transmembrane region" description="Helical" evidence="7">
    <location>
        <begin position="68"/>
        <end position="87"/>
    </location>
</feature>
<evidence type="ECO:0000256" key="3">
    <source>
        <dbReference type="ARBA" id="ARBA00022692"/>
    </source>
</evidence>
<name>A0A2P8GKW0_9BACT</name>
<proteinExistence type="inferred from homology"/>